<dbReference type="EMBL" id="CAJVCH010541929">
    <property type="protein sequence ID" value="CAG7827010.1"/>
    <property type="molecule type" value="Genomic_DNA"/>
</dbReference>
<proteinExistence type="inferred from homology"/>
<keyword evidence="3" id="KW-0732">Signal</keyword>
<dbReference type="Proteomes" id="UP000708208">
    <property type="component" value="Unassembled WGS sequence"/>
</dbReference>
<dbReference type="GO" id="GO:0005179">
    <property type="term" value="F:hormone activity"/>
    <property type="evidence" value="ECO:0007669"/>
    <property type="project" value="InterPro"/>
</dbReference>
<reference evidence="5" key="1">
    <citation type="submission" date="2021-06" db="EMBL/GenBank/DDBJ databases">
        <authorList>
            <person name="Hodson N. C."/>
            <person name="Mongue J. A."/>
            <person name="Jaron S. K."/>
        </authorList>
    </citation>
    <scope>NUCLEOTIDE SEQUENCE</scope>
</reference>
<organism evidence="5 6">
    <name type="scientific">Allacma fusca</name>
    <dbReference type="NCBI Taxonomy" id="39272"/>
    <lineage>
        <taxon>Eukaryota</taxon>
        <taxon>Metazoa</taxon>
        <taxon>Ecdysozoa</taxon>
        <taxon>Arthropoda</taxon>
        <taxon>Hexapoda</taxon>
        <taxon>Collembola</taxon>
        <taxon>Symphypleona</taxon>
        <taxon>Sminthuridae</taxon>
        <taxon>Allacma</taxon>
    </lineage>
</organism>
<feature type="signal peptide" evidence="3">
    <location>
        <begin position="1"/>
        <end position="19"/>
    </location>
</feature>
<evidence type="ECO:0000313" key="6">
    <source>
        <dbReference type="Proteomes" id="UP000708208"/>
    </source>
</evidence>
<dbReference type="GO" id="GO:0005576">
    <property type="term" value="C:extracellular region"/>
    <property type="evidence" value="ECO:0007669"/>
    <property type="project" value="UniProtKB-SubCell"/>
</dbReference>
<dbReference type="Pfam" id="PF00049">
    <property type="entry name" value="Insulin"/>
    <property type="match status" value="1"/>
</dbReference>
<accession>A0A8J2PYV5</accession>
<evidence type="ECO:0000256" key="2">
    <source>
        <dbReference type="SAM" id="MobiDB-lite"/>
    </source>
</evidence>
<feature type="chain" id="PRO_5035176655" description="Insulin-like domain-containing protein" evidence="3">
    <location>
        <begin position="20"/>
        <end position="270"/>
    </location>
</feature>
<comment type="subcellular location">
    <subcellularLocation>
        <location evidence="1">Secreted</location>
    </subcellularLocation>
</comment>
<name>A0A8J2PYV5_9HEXA</name>
<evidence type="ECO:0000256" key="3">
    <source>
        <dbReference type="SAM" id="SignalP"/>
    </source>
</evidence>
<feature type="compositionally biased region" description="Polar residues" evidence="2">
    <location>
        <begin position="81"/>
        <end position="93"/>
    </location>
</feature>
<comment type="similarity">
    <text evidence="1">Belongs to the insulin family.</text>
</comment>
<feature type="domain" description="Insulin-like" evidence="4">
    <location>
        <begin position="37"/>
        <end position="119"/>
    </location>
</feature>
<dbReference type="AlphaFoldDB" id="A0A8J2PYV5"/>
<evidence type="ECO:0000313" key="5">
    <source>
        <dbReference type="EMBL" id="CAG7827010.1"/>
    </source>
</evidence>
<gene>
    <name evidence="5" type="ORF">AFUS01_LOCUS37023</name>
</gene>
<keyword evidence="1" id="KW-0964">Secreted</keyword>
<dbReference type="OrthoDB" id="6330326at2759"/>
<dbReference type="InterPro" id="IPR022353">
    <property type="entry name" value="Insulin_CS"/>
</dbReference>
<evidence type="ECO:0000259" key="4">
    <source>
        <dbReference type="SMART" id="SM00078"/>
    </source>
</evidence>
<keyword evidence="6" id="KW-1185">Reference proteome</keyword>
<dbReference type="SMART" id="SM00078">
    <property type="entry name" value="IlGF"/>
    <property type="match status" value="1"/>
</dbReference>
<comment type="caution">
    <text evidence="5">The sequence shown here is derived from an EMBL/GenBank/DDBJ whole genome shotgun (WGS) entry which is preliminary data.</text>
</comment>
<evidence type="ECO:0000256" key="1">
    <source>
        <dbReference type="RuleBase" id="RU000406"/>
    </source>
</evidence>
<dbReference type="InterPro" id="IPR016179">
    <property type="entry name" value="Insulin-like"/>
</dbReference>
<protein>
    <recommendedName>
        <fullName evidence="4">Insulin-like domain-containing protein</fullName>
    </recommendedName>
</protein>
<feature type="region of interest" description="Disordered" evidence="2">
    <location>
        <begin position="73"/>
        <end position="93"/>
    </location>
</feature>
<dbReference type="PROSITE" id="PS00262">
    <property type="entry name" value="INSULIN"/>
    <property type="match status" value="1"/>
</dbReference>
<sequence>MGKFCAVLISIWITSTSNADGKALVEETTTPHNTDRVRACGVRLRHEIASICNLSSLRNNGYYIPGPPSIIEPRRNVPEEGSSTRQLSANNEIPTRTSRGVIEECCRKPCDRLQLLKYCASSEMKDKSTILETTTPPSDSLSQLDNGQTRLLPLLLQLLWDLDNMSKGSNLVKNYIPLKLPDALNRRQRPGSGRAISARDIYKNQFSFLQSGLIPSSDETISDTIGSVQSDSEESYQRPLIKNLASQVTDEPQPDFFPIPAGTNAEFFIL</sequence>
<dbReference type="CDD" id="cd04366">
    <property type="entry name" value="IlGF_insulin_bombyxin_like"/>
    <property type="match status" value="1"/>
</dbReference>